<evidence type="ECO:0000259" key="3">
    <source>
        <dbReference type="PROSITE" id="PS51186"/>
    </source>
</evidence>
<proteinExistence type="predicted"/>
<dbReference type="InterPro" id="IPR000182">
    <property type="entry name" value="GNAT_dom"/>
</dbReference>
<dbReference type="PANTHER" id="PTHR43800:SF1">
    <property type="entry name" value="PEPTIDYL-LYSINE N-ACETYLTRANSFERASE YJAB"/>
    <property type="match status" value="1"/>
</dbReference>
<organism evidence="4 7">
    <name type="scientific">Parasedimentitalea maritima</name>
    <dbReference type="NCBI Taxonomy" id="2578117"/>
    <lineage>
        <taxon>Bacteria</taxon>
        <taxon>Pseudomonadati</taxon>
        <taxon>Pseudomonadota</taxon>
        <taxon>Alphaproteobacteria</taxon>
        <taxon>Rhodobacterales</taxon>
        <taxon>Paracoccaceae</taxon>
        <taxon>Parasedimentitalea</taxon>
    </lineage>
</organism>
<dbReference type="PANTHER" id="PTHR43800">
    <property type="entry name" value="PEPTIDYL-LYSINE N-ACETYLTRANSFERASE YJAB"/>
    <property type="match status" value="1"/>
</dbReference>
<dbReference type="GO" id="GO:0016747">
    <property type="term" value="F:acyltransferase activity, transferring groups other than amino-acyl groups"/>
    <property type="evidence" value="ECO:0007669"/>
    <property type="project" value="InterPro"/>
</dbReference>
<dbReference type="OrthoDB" id="9797417at2"/>
<dbReference type="RefSeq" id="WP_138162514.1">
    <property type="nucleotide sequence ID" value="NZ_VAUA01000003.1"/>
</dbReference>
<dbReference type="SUPFAM" id="SSF55729">
    <property type="entry name" value="Acyl-CoA N-acyltransferases (Nat)"/>
    <property type="match status" value="1"/>
</dbReference>
<dbReference type="AlphaFoldDB" id="A0A5R8ZNF3"/>
<name>A0A5R8ZNF3_9RHOB</name>
<reference evidence="5 6" key="1">
    <citation type="submission" date="2019-05" db="EMBL/GenBank/DDBJ databases">
        <title>Draft genome sequence of Pelagicola sp. DSW4-44.</title>
        <authorList>
            <person name="Oh J."/>
        </authorList>
    </citation>
    <scope>NUCLEOTIDE SEQUENCE [LARGE SCALE GENOMIC DNA]</scope>
    <source>
        <strain evidence="5 6">DSW4-44</strain>
    </source>
</reference>
<dbReference type="CDD" id="cd04301">
    <property type="entry name" value="NAT_SF"/>
    <property type="match status" value="1"/>
</dbReference>
<protein>
    <submittedName>
        <fullName evidence="4">GNAT family N-acetyltransferase</fullName>
    </submittedName>
</protein>
<dbReference type="Proteomes" id="UP000441586">
    <property type="component" value="Unassembled WGS sequence"/>
</dbReference>
<reference evidence="4 7" key="2">
    <citation type="submission" date="2019-12" db="EMBL/GenBank/DDBJ databases">
        <authorList>
            <person name="Zhang Y.-J."/>
        </authorList>
    </citation>
    <scope>NUCLEOTIDE SEQUENCE [LARGE SCALE GENOMIC DNA]</scope>
    <source>
        <strain evidence="4 7">H18S-6</strain>
    </source>
</reference>
<evidence type="ECO:0000313" key="6">
    <source>
        <dbReference type="Proteomes" id="UP000305041"/>
    </source>
</evidence>
<evidence type="ECO:0000256" key="1">
    <source>
        <dbReference type="ARBA" id="ARBA00022679"/>
    </source>
</evidence>
<accession>A0A5R8ZNF3</accession>
<dbReference type="EMBL" id="VAUA01000003">
    <property type="protein sequence ID" value="TLP67300.1"/>
    <property type="molecule type" value="Genomic_DNA"/>
</dbReference>
<dbReference type="Pfam" id="PF13508">
    <property type="entry name" value="Acetyltransf_7"/>
    <property type="match status" value="1"/>
</dbReference>
<keyword evidence="6" id="KW-1185">Reference proteome</keyword>
<evidence type="ECO:0000313" key="7">
    <source>
        <dbReference type="Proteomes" id="UP000441586"/>
    </source>
</evidence>
<dbReference type="EMBL" id="WSFO01000004">
    <property type="protein sequence ID" value="KAE9630541.1"/>
    <property type="molecule type" value="Genomic_DNA"/>
</dbReference>
<dbReference type="Gene3D" id="3.40.630.30">
    <property type="match status" value="1"/>
</dbReference>
<dbReference type="PROSITE" id="PS51186">
    <property type="entry name" value="GNAT"/>
    <property type="match status" value="1"/>
</dbReference>
<dbReference type="Proteomes" id="UP000305041">
    <property type="component" value="Unassembled WGS sequence"/>
</dbReference>
<dbReference type="InterPro" id="IPR016181">
    <property type="entry name" value="Acyl_CoA_acyltransferase"/>
</dbReference>
<evidence type="ECO:0000313" key="5">
    <source>
        <dbReference type="EMBL" id="TLP67300.1"/>
    </source>
</evidence>
<keyword evidence="2" id="KW-0012">Acyltransferase</keyword>
<sequence length="151" mass="17055">MTVHIRAAIADDAQAAGEIVHQFQQGTNWMPNLYTLDEVTKLCRTMIDRGWVTVAEVQGQMVGFLARDRSEVCSLYLADDARGQGFGRALLEEAKEVSPELVLRTFEANEAARRFYHRQGFIEIGRGDGTNNDEGLPDIFLQWAQGNWHEQ</sequence>
<evidence type="ECO:0000256" key="2">
    <source>
        <dbReference type="ARBA" id="ARBA00023315"/>
    </source>
</evidence>
<comment type="caution">
    <text evidence="4">The sequence shown here is derived from an EMBL/GenBank/DDBJ whole genome shotgun (WGS) entry which is preliminary data.</text>
</comment>
<gene>
    <name evidence="5" type="ORF">FEE96_08130</name>
    <name evidence="4" type="ORF">GP644_09075</name>
</gene>
<evidence type="ECO:0000313" key="4">
    <source>
        <dbReference type="EMBL" id="KAE9630541.1"/>
    </source>
</evidence>
<feature type="domain" description="N-acetyltransferase" evidence="3">
    <location>
        <begin position="3"/>
        <end position="142"/>
    </location>
</feature>
<accession>A0A6A4RHF2</accession>
<keyword evidence="1 4" id="KW-0808">Transferase</keyword>